<dbReference type="InterPro" id="IPR037460">
    <property type="entry name" value="SEST-like"/>
</dbReference>
<feature type="disulfide bond" evidence="2">
    <location>
        <begin position="62"/>
        <end position="92"/>
    </location>
</feature>
<evidence type="ECO:0000256" key="1">
    <source>
        <dbReference type="PIRSR" id="PIRSR637460-1"/>
    </source>
</evidence>
<evidence type="ECO:0000313" key="5">
    <source>
        <dbReference type="EMBL" id="OLF09436.1"/>
    </source>
</evidence>
<evidence type="ECO:0000256" key="2">
    <source>
        <dbReference type="PIRSR" id="PIRSR637460-2"/>
    </source>
</evidence>
<feature type="signal peptide" evidence="3">
    <location>
        <begin position="1"/>
        <end position="26"/>
    </location>
</feature>
<accession>A0A7Z1AXP6</accession>
<dbReference type="InterPro" id="IPR036514">
    <property type="entry name" value="SGNH_hydro_sf"/>
</dbReference>
<dbReference type="Gene3D" id="3.40.50.1110">
    <property type="entry name" value="SGNH hydrolase"/>
    <property type="match status" value="1"/>
</dbReference>
<feature type="active site" evidence="1">
    <location>
        <position position="312"/>
    </location>
</feature>
<dbReference type="Proteomes" id="UP000185696">
    <property type="component" value="Unassembled WGS sequence"/>
</dbReference>
<dbReference type="AlphaFoldDB" id="A0A7Z1AXP6"/>
<evidence type="ECO:0000259" key="4">
    <source>
        <dbReference type="Pfam" id="PF13472"/>
    </source>
</evidence>
<dbReference type="InterPro" id="IPR013830">
    <property type="entry name" value="SGNH_hydro"/>
</dbReference>
<dbReference type="EMBL" id="MSIF01000009">
    <property type="protein sequence ID" value="OLF09436.1"/>
    <property type="molecule type" value="Genomic_DNA"/>
</dbReference>
<feature type="domain" description="SGNH hydrolase-type esterase" evidence="4">
    <location>
        <begin position="37"/>
        <end position="318"/>
    </location>
</feature>
<dbReference type="RefSeq" id="WP_075134429.1">
    <property type="nucleotide sequence ID" value="NZ_MSIF01000009.1"/>
</dbReference>
<dbReference type="PANTHER" id="PTHR37981:SF1">
    <property type="entry name" value="SGNH HYDROLASE-TYPE ESTERASE DOMAIN-CONTAINING PROTEIN"/>
    <property type="match status" value="1"/>
</dbReference>
<feature type="chain" id="PRO_5030595247" evidence="3">
    <location>
        <begin position="27"/>
        <end position="335"/>
    </location>
</feature>
<dbReference type="OrthoDB" id="5503950at2"/>
<evidence type="ECO:0000256" key="3">
    <source>
        <dbReference type="SAM" id="SignalP"/>
    </source>
</evidence>
<dbReference type="CDD" id="cd01823">
    <property type="entry name" value="SEST_like"/>
    <property type="match status" value="1"/>
</dbReference>
<sequence>MRRGRGLFATALAVLVCAGAAVPAGAEQRAEAVPTVFFGDSYTANYGIALKQDMSDFTEMLCFRAEQNFPAVTTRELAEKGRTLDITADRSCGGAVINNFWNDQTLYPTQETAKPQQDALKADTRLVVGSLGGNTVGFVNILKQCSQKLRDEGGLLPGAPVDSDQSAEQCAAFFTEGDGKQWLDYRFEQADYELEELLDRIAYFSPDATAVLVGYPRIVPADAGKCRTPAPGQTTTPLADVPADALPVFDQVQERLNDLMRTKATEFGATFVDLYAVTGDNTACDGADRAIGGLFEDSQVTFGEQALPWYLHPNAQGRDLQSSHVATAIQNALSA</sequence>
<feature type="disulfide bond" evidence="2">
    <location>
        <begin position="145"/>
        <end position="170"/>
    </location>
</feature>
<keyword evidence="3" id="KW-0732">Signal</keyword>
<keyword evidence="2" id="KW-1015">Disulfide bond</keyword>
<gene>
    <name evidence="5" type="ORF">BLA60_19925</name>
</gene>
<dbReference type="GO" id="GO:0019433">
    <property type="term" value="P:triglyceride catabolic process"/>
    <property type="evidence" value="ECO:0007669"/>
    <property type="project" value="TreeGrafter"/>
</dbReference>
<comment type="caution">
    <text evidence="5">The sequence shown here is derived from an EMBL/GenBank/DDBJ whole genome shotgun (WGS) entry which is preliminary data.</text>
</comment>
<dbReference type="SUPFAM" id="SSF52266">
    <property type="entry name" value="SGNH hydrolase"/>
    <property type="match status" value="1"/>
</dbReference>
<protein>
    <submittedName>
        <fullName evidence="5">Esterase</fullName>
    </submittedName>
</protein>
<evidence type="ECO:0000313" key="6">
    <source>
        <dbReference type="Proteomes" id="UP000185696"/>
    </source>
</evidence>
<name>A0A7Z1AXP6_9PSEU</name>
<feature type="active site" description="Nucleophile" evidence="1">
    <location>
        <position position="41"/>
    </location>
</feature>
<dbReference type="PANTHER" id="PTHR37981">
    <property type="entry name" value="LIPASE 2"/>
    <property type="match status" value="1"/>
</dbReference>
<feature type="disulfide bond" evidence="2">
    <location>
        <begin position="226"/>
        <end position="284"/>
    </location>
</feature>
<reference evidence="5 6" key="1">
    <citation type="submission" date="2016-12" db="EMBL/GenBank/DDBJ databases">
        <title>The draft genome sequence of Actinophytocola xinjiangensis.</title>
        <authorList>
            <person name="Wang W."/>
            <person name="Yuan L."/>
        </authorList>
    </citation>
    <scope>NUCLEOTIDE SEQUENCE [LARGE SCALE GENOMIC DNA]</scope>
    <source>
        <strain evidence="5 6">CGMCC 4.4663</strain>
    </source>
</reference>
<proteinExistence type="predicted"/>
<organism evidence="5 6">
    <name type="scientific">Actinophytocola xinjiangensis</name>
    <dbReference type="NCBI Taxonomy" id="485602"/>
    <lineage>
        <taxon>Bacteria</taxon>
        <taxon>Bacillati</taxon>
        <taxon>Actinomycetota</taxon>
        <taxon>Actinomycetes</taxon>
        <taxon>Pseudonocardiales</taxon>
        <taxon>Pseudonocardiaceae</taxon>
    </lineage>
</organism>
<dbReference type="GO" id="GO:0004806">
    <property type="term" value="F:triacylglycerol lipase activity"/>
    <property type="evidence" value="ECO:0007669"/>
    <property type="project" value="TreeGrafter"/>
</dbReference>
<dbReference type="Pfam" id="PF13472">
    <property type="entry name" value="Lipase_GDSL_2"/>
    <property type="match status" value="1"/>
</dbReference>
<keyword evidence="6" id="KW-1185">Reference proteome</keyword>